<proteinExistence type="predicted"/>
<keyword evidence="2" id="KW-1185">Reference proteome</keyword>
<dbReference type="EMBL" id="SRZC01000005">
    <property type="protein sequence ID" value="TGX83111.1"/>
    <property type="molecule type" value="Genomic_DNA"/>
</dbReference>
<evidence type="ECO:0000313" key="1">
    <source>
        <dbReference type="EMBL" id="TGX83111.1"/>
    </source>
</evidence>
<name>A0AC61QSC1_9BACT</name>
<gene>
    <name evidence="1" type="ORF">E5358_03980</name>
</gene>
<accession>A0AC61QSC1</accession>
<comment type="caution">
    <text evidence="1">The sequence shown here is derived from an EMBL/GenBank/DDBJ whole genome shotgun (WGS) entry which is preliminary data.</text>
</comment>
<organism evidence="1 2">
    <name type="scientific">Palleniella muris</name>
    <dbReference type="NCBI Taxonomy" id="3038145"/>
    <lineage>
        <taxon>Bacteria</taxon>
        <taxon>Pseudomonadati</taxon>
        <taxon>Bacteroidota</taxon>
        <taxon>Bacteroidia</taxon>
        <taxon>Bacteroidales</taxon>
        <taxon>Prevotellaceae</taxon>
        <taxon>Palleniella</taxon>
    </lineage>
</organism>
<sequence length="320" mass="35638">MVTFDFSLRFSFGKKKKRRAETPTTGQFLSSAHDIVSDLSATVSKSTLINYNTALRSLMAFCHDNGRNAPMTADTMAAYQQWLAQKGIRRNSSSCYIRSLRSIYRRAFPGIGNPFSNVFTGNEKTRKRALSAALMAQFAANAPLPASPLRLWYDVFLFSFLGLGIPFADLARLSPDNIVGDSIIYCRRKTSQRITVPLLPEMREIILRYESTAPSGLLFPILSSADSGWQEYHNCLTRYNRALHRLSASAGLPEDITSYVARHTWASLASVSGVSLHHISQALGHNNIKTTEIYLARIPDTEMRRDSIAVANTVADAMCR</sequence>
<reference evidence="1" key="1">
    <citation type="submission" date="2019-04" db="EMBL/GenBank/DDBJ databases">
        <title>Microbes associate with the intestines of laboratory mice.</title>
        <authorList>
            <person name="Navarre W."/>
            <person name="Wong E."/>
            <person name="Huang K."/>
            <person name="Tropini C."/>
            <person name="Ng K."/>
            <person name="Yu B."/>
        </authorList>
    </citation>
    <scope>NUCLEOTIDE SEQUENCE</scope>
    <source>
        <strain evidence="1">NM73_A23</strain>
    </source>
</reference>
<protein>
    <submittedName>
        <fullName evidence="1">Recombinase</fullName>
    </submittedName>
</protein>
<evidence type="ECO:0000313" key="2">
    <source>
        <dbReference type="Proteomes" id="UP000308886"/>
    </source>
</evidence>
<dbReference type="Proteomes" id="UP000308886">
    <property type="component" value="Unassembled WGS sequence"/>
</dbReference>